<evidence type="ECO:0000313" key="2">
    <source>
        <dbReference type="Proteomes" id="UP000004926"/>
    </source>
</evidence>
<name>H5XA49_9PSEU</name>
<gene>
    <name evidence="1" type="ORF">SacmaDRAFT_5593</name>
</gene>
<dbReference type="STRING" id="882083.SacmaDRAFT_5593"/>
<dbReference type="HOGENOM" id="CLU_178547_0_0_11"/>
<organism evidence="1 2">
    <name type="scientific">Saccharomonospora marina XMU15</name>
    <dbReference type="NCBI Taxonomy" id="882083"/>
    <lineage>
        <taxon>Bacteria</taxon>
        <taxon>Bacillati</taxon>
        <taxon>Actinomycetota</taxon>
        <taxon>Actinomycetes</taxon>
        <taxon>Pseudonocardiales</taxon>
        <taxon>Pseudonocardiaceae</taxon>
        <taxon>Saccharomonospora</taxon>
    </lineage>
</organism>
<protein>
    <recommendedName>
        <fullName evidence="3">PE domain-containing protein</fullName>
    </recommendedName>
</protein>
<proteinExistence type="predicted"/>
<dbReference type="OrthoDB" id="3556308at2"/>
<dbReference type="EMBL" id="CM001439">
    <property type="protein sequence ID" value="EHR53709.1"/>
    <property type="molecule type" value="Genomic_DNA"/>
</dbReference>
<dbReference type="eggNOG" id="ENOG5033YIN">
    <property type="taxonomic scope" value="Bacteria"/>
</dbReference>
<evidence type="ECO:0000313" key="1">
    <source>
        <dbReference type="EMBL" id="EHR53709.1"/>
    </source>
</evidence>
<dbReference type="AlphaFoldDB" id="H5XA49"/>
<reference evidence="1 2" key="1">
    <citation type="journal article" date="2012" name="Stand. Genomic Sci.">
        <title>Genome sequence of the ocean sediment bacterium Saccharomonospora marina type strain (XMU15(T)).</title>
        <authorList>
            <person name="Klenk H.P."/>
            <person name="Lu M."/>
            <person name="Lucas S."/>
            <person name="Lapidus A."/>
            <person name="Copeland A."/>
            <person name="Pitluck S."/>
            <person name="Goodwin L.A."/>
            <person name="Han C."/>
            <person name="Tapia R."/>
            <person name="Brambilla E.M."/>
            <person name="Potter G."/>
            <person name="Land M."/>
            <person name="Ivanova N."/>
            <person name="Rohde M."/>
            <person name="Goker M."/>
            <person name="Detter J.C."/>
            <person name="Li W.J."/>
            <person name="Kyrpides N.C."/>
            <person name="Woyke T."/>
        </authorList>
    </citation>
    <scope>NUCLEOTIDE SEQUENCE [LARGE SCALE GENOMIC DNA]</scope>
    <source>
        <strain evidence="1 2">XMU15</strain>
    </source>
</reference>
<dbReference type="Proteomes" id="UP000004926">
    <property type="component" value="Chromosome"/>
</dbReference>
<dbReference type="RefSeq" id="WP_009157083.1">
    <property type="nucleotide sequence ID" value="NZ_CM001439.1"/>
</dbReference>
<evidence type="ECO:0008006" key="3">
    <source>
        <dbReference type="Google" id="ProtNLM"/>
    </source>
</evidence>
<sequence length="103" mass="10971">MPVYDAESMNITAGRIDRVAEDFRRSKAAMRGVEGESPFGDVEDADNPEQVSATLHSFTTGMRAEFEAAASLASAAGAAVRDAVRAMTETDTVAAENLTLRDM</sequence>
<accession>H5XA49</accession>
<keyword evidence="2" id="KW-1185">Reference proteome</keyword>